<dbReference type="InterPro" id="IPR017907">
    <property type="entry name" value="Znf_RING_CS"/>
</dbReference>
<dbReference type="InterPro" id="IPR045696">
    <property type="entry name" value="Ubox5_N"/>
</dbReference>
<accession>A0AAD7T4C7</accession>
<dbReference type="Proteomes" id="UP001221898">
    <property type="component" value="Unassembled WGS sequence"/>
</dbReference>
<evidence type="ECO:0000256" key="1">
    <source>
        <dbReference type="ARBA" id="ARBA00022723"/>
    </source>
</evidence>
<dbReference type="GO" id="GO:0008270">
    <property type="term" value="F:zinc ion binding"/>
    <property type="evidence" value="ECO:0007669"/>
    <property type="project" value="UniProtKB-KW"/>
</dbReference>
<feature type="region of interest" description="Disordered" evidence="5">
    <location>
        <begin position="288"/>
        <end position="325"/>
    </location>
</feature>
<dbReference type="PROSITE" id="PS50089">
    <property type="entry name" value="ZF_RING_2"/>
    <property type="match status" value="1"/>
</dbReference>
<dbReference type="PANTHER" id="PTHR13492:SF2">
    <property type="entry name" value="RING FINGER PROTEIN 37"/>
    <property type="match status" value="1"/>
</dbReference>
<dbReference type="InterPro" id="IPR003613">
    <property type="entry name" value="Ubox_domain"/>
</dbReference>
<dbReference type="CDD" id="cd16660">
    <property type="entry name" value="RING-Ubox_RNF37"/>
    <property type="match status" value="1"/>
</dbReference>
<dbReference type="AlphaFoldDB" id="A0AAD7T4C7"/>
<feature type="compositionally biased region" description="Gly residues" evidence="5">
    <location>
        <begin position="499"/>
        <end position="508"/>
    </location>
</feature>
<evidence type="ECO:0000256" key="3">
    <source>
        <dbReference type="ARBA" id="ARBA00022833"/>
    </source>
</evidence>
<dbReference type="InterPro" id="IPR039847">
    <property type="entry name" value="Ubox5"/>
</dbReference>
<dbReference type="GO" id="GO:0000209">
    <property type="term" value="P:protein polyubiquitination"/>
    <property type="evidence" value="ECO:0007669"/>
    <property type="project" value="TreeGrafter"/>
</dbReference>
<dbReference type="GO" id="GO:0031625">
    <property type="term" value="F:ubiquitin protein ligase binding"/>
    <property type="evidence" value="ECO:0007669"/>
    <property type="project" value="TreeGrafter"/>
</dbReference>
<evidence type="ECO:0000259" key="6">
    <source>
        <dbReference type="PROSITE" id="PS50089"/>
    </source>
</evidence>
<dbReference type="InterPro" id="IPR013083">
    <property type="entry name" value="Znf_RING/FYVE/PHD"/>
</dbReference>
<dbReference type="Gene3D" id="3.30.40.10">
    <property type="entry name" value="Zinc/RING finger domain, C3HC4 (zinc finger)"/>
    <property type="match status" value="1"/>
</dbReference>
<reference evidence="7" key="1">
    <citation type="journal article" date="2023" name="Science">
        <title>Genome structures resolve the early diversification of teleost fishes.</title>
        <authorList>
            <person name="Parey E."/>
            <person name="Louis A."/>
            <person name="Montfort J."/>
            <person name="Bouchez O."/>
            <person name="Roques C."/>
            <person name="Iampietro C."/>
            <person name="Lluch J."/>
            <person name="Castinel A."/>
            <person name="Donnadieu C."/>
            <person name="Desvignes T."/>
            <person name="Floi Bucao C."/>
            <person name="Jouanno E."/>
            <person name="Wen M."/>
            <person name="Mejri S."/>
            <person name="Dirks R."/>
            <person name="Jansen H."/>
            <person name="Henkel C."/>
            <person name="Chen W.J."/>
            <person name="Zahm M."/>
            <person name="Cabau C."/>
            <person name="Klopp C."/>
            <person name="Thompson A.W."/>
            <person name="Robinson-Rechavi M."/>
            <person name="Braasch I."/>
            <person name="Lecointre G."/>
            <person name="Bobe J."/>
            <person name="Postlethwait J.H."/>
            <person name="Berthelot C."/>
            <person name="Roest Crollius H."/>
            <person name="Guiguen Y."/>
        </authorList>
    </citation>
    <scope>NUCLEOTIDE SEQUENCE</scope>
    <source>
        <strain evidence="7">NC1722</strain>
    </source>
</reference>
<feature type="region of interest" description="Disordered" evidence="5">
    <location>
        <begin position="405"/>
        <end position="464"/>
    </location>
</feature>
<keyword evidence="2 4" id="KW-0863">Zinc-finger</keyword>
<name>A0AAD7T4C7_9TELE</name>
<protein>
    <recommendedName>
        <fullName evidence="6">RING-type domain-containing protein</fullName>
    </recommendedName>
</protein>
<feature type="compositionally biased region" description="Low complexity" evidence="5">
    <location>
        <begin position="536"/>
        <end position="546"/>
    </location>
</feature>
<dbReference type="PROSITE" id="PS00518">
    <property type="entry name" value="ZF_RING_1"/>
    <property type="match status" value="1"/>
</dbReference>
<dbReference type="InterPro" id="IPR001841">
    <property type="entry name" value="Znf_RING"/>
</dbReference>
<keyword evidence="8" id="KW-1185">Reference proteome</keyword>
<feature type="region of interest" description="Disordered" evidence="5">
    <location>
        <begin position="498"/>
        <end position="549"/>
    </location>
</feature>
<gene>
    <name evidence="7" type="ORF">AAFF_G00065630</name>
</gene>
<sequence>MRFGCREAKDLRYTAPRIEDPMLASLPEAEGGRDMMGASLFEPMPTTRSLFVRCSACPFRDALQDTTGRQVRKSTAMVVNFCLPHFETTVDCNKLSADGYDVSNLLSGDPRVRGRGFKLEYFLRPPVRVTLCFQVRVEVCRVDVELWPPGMDLGRASRGLEIHTCSTFPTLATPTALPSGQHLGRGQEGDNFLLVGRCELKDELSVCFSQPRFQPRPPFPHAPPEPPARARRAELWSRGPQSLGTVTQLRVSLLYGGAGSALGLRALAVWGRPARCCPPLETERIARAHWNSLRPPRPKSTPPSLESPSPIDAPKQDPHGAETPTTIPEEFLDPLTQEVMSLPVLLPSGAMVDSSTLEEYQRQEATWGRSPNDPFTGVPFSPDSQPLHCPQLKGRIDLFVLRGGGGREGRLGRAVQQEQPRPSRLTERPPALPGTPPHPQTSGDKHVCPPAKGQEGGGEIRDLAPERRQVKRFAPDRGPTPGSGAVGLTLTSKRQLEALGGGADGSGAGPTTLPVPAVEYSPPPPPVKKLRVDMAPSPDSSSSSISHEQRLADSLDRALSCALRGFPAFTAQRGHESNTTGSQAGMPAGESRCVLCSCALSQYPSCPPAFRLPCGHLLCRPCLSLKPPNPPCPALLCPVCRAPAPPSAITRVHF</sequence>
<dbReference type="EMBL" id="JAINUG010000014">
    <property type="protein sequence ID" value="KAJ8413965.1"/>
    <property type="molecule type" value="Genomic_DNA"/>
</dbReference>
<feature type="domain" description="RING-type" evidence="6">
    <location>
        <begin position="593"/>
        <end position="641"/>
    </location>
</feature>
<evidence type="ECO:0000313" key="8">
    <source>
        <dbReference type="Proteomes" id="UP001221898"/>
    </source>
</evidence>
<dbReference type="Pfam" id="PF19318">
    <property type="entry name" value="DUF5918"/>
    <property type="match status" value="1"/>
</dbReference>
<feature type="compositionally biased region" description="Pro residues" evidence="5">
    <location>
        <begin position="430"/>
        <end position="439"/>
    </location>
</feature>
<evidence type="ECO:0000256" key="2">
    <source>
        <dbReference type="ARBA" id="ARBA00022771"/>
    </source>
</evidence>
<dbReference type="SUPFAM" id="SSF57850">
    <property type="entry name" value="RING/U-box"/>
    <property type="match status" value="2"/>
</dbReference>
<dbReference type="SMART" id="SM00504">
    <property type="entry name" value="Ubox"/>
    <property type="match status" value="1"/>
</dbReference>
<keyword evidence="3" id="KW-0862">Zinc</keyword>
<evidence type="ECO:0000313" key="7">
    <source>
        <dbReference type="EMBL" id="KAJ8413965.1"/>
    </source>
</evidence>
<proteinExistence type="predicted"/>
<evidence type="ECO:0000256" key="4">
    <source>
        <dbReference type="PROSITE-ProRule" id="PRU00175"/>
    </source>
</evidence>
<dbReference type="Pfam" id="PF04564">
    <property type="entry name" value="U-box"/>
    <property type="match status" value="1"/>
</dbReference>
<organism evidence="7 8">
    <name type="scientific">Aldrovandia affinis</name>
    <dbReference type="NCBI Taxonomy" id="143900"/>
    <lineage>
        <taxon>Eukaryota</taxon>
        <taxon>Metazoa</taxon>
        <taxon>Chordata</taxon>
        <taxon>Craniata</taxon>
        <taxon>Vertebrata</taxon>
        <taxon>Euteleostomi</taxon>
        <taxon>Actinopterygii</taxon>
        <taxon>Neopterygii</taxon>
        <taxon>Teleostei</taxon>
        <taxon>Notacanthiformes</taxon>
        <taxon>Halosauridae</taxon>
        <taxon>Aldrovandia</taxon>
    </lineage>
</organism>
<evidence type="ECO:0000256" key="5">
    <source>
        <dbReference type="SAM" id="MobiDB-lite"/>
    </source>
</evidence>
<dbReference type="GO" id="GO:0005634">
    <property type="term" value="C:nucleus"/>
    <property type="evidence" value="ECO:0007669"/>
    <property type="project" value="TreeGrafter"/>
</dbReference>
<comment type="caution">
    <text evidence="7">The sequence shown here is derived from an EMBL/GenBank/DDBJ whole genome shotgun (WGS) entry which is preliminary data.</text>
</comment>
<dbReference type="PANTHER" id="PTHR13492">
    <property type="entry name" value="RING FINGER PROTEIN 37"/>
    <property type="match status" value="1"/>
</dbReference>
<dbReference type="GO" id="GO:0034450">
    <property type="term" value="F:ubiquitin-ubiquitin ligase activity"/>
    <property type="evidence" value="ECO:0007669"/>
    <property type="project" value="TreeGrafter"/>
</dbReference>
<keyword evidence="1" id="KW-0479">Metal-binding</keyword>
<dbReference type="InterPro" id="IPR039925">
    <property type="entry name" value="RNF37_RING-Ubox"/>
</dbReference>